<dbReference type="Proteomes" id="UP001165960">
    <property type="component" value="Unassembled WGS sequence"/>
</dbReference>
<name>A0ACC2RN31_9FUNG</name>
<reference evidence="1" key="1">
    <citation type="submission" date="2022-04" db="EMBL/GenBank/DDBJ databases">
        <title>Genome of the entomopathogenic fungus Entomophthora muscae.</title>
        <authorList>
            <person name="Elya C."/>
            <person name="Lovett B.R."/>
            <person name="Lee E."/>
            <person name="Macias A.M."/>
            <person name="Hajek A.E."/>
            <person name="De Bivort B.L."/>
            <person name="Kasson M.T."/>
            <person name="De Fine Licht H.H."/>
            <person name="Stajich J.E."/>
        </authorList>
    </citation>
    <scope>NUCLEOTIDE SEQUENCE</scope>
    <source>
        <strain evidence="1">Berkeley</strain>
    </source>
</reference>
<gene>
    <name evidence="1" type="ORF">DSO57_1004196</name>
</gene>
<evidence type="ECO:0000313" key="1">
    <source>
        <dbReference type="EMBL" id="KAJ9051456.1"/>
    </source>
</evidence>
<evidence type="ECO:0000313" key="2">
    <source>
        <dbReference type="Proteomes" id="UP001165960"/>
    </source>
</evidence>
<proteinExistence type="predicted"/>
<protein>
    <submittedName>
        <fullName evidence="1">Uncharacterized protein</fullName>
    </submittedName>
</protein>
<dbReference type="EMBL" id="QTSX02007110">
    <property type="protein sequence ID" value="KAJ9051456.1"/>
    <property type="molecule type" value="Genomic_DNA"/>
</dbReference>
<comment type="caution">
    <text evidence="1">The sequence shown here is derived from an EMBL/GenBank/DDBJ whole genome shotgun (WGS) entry which is preliminary data.</text>
</comment>
<organism evidence="1 2">
    <name type="scientific">Entomophthora muscae</name>
    <dbReference type="NCBI Taxonomy" id="34485"/>
    <lineage>
        <taxon>Eukaryota</taxon>
        <taxon>Fungi</taxon>
        <taxon>Fungi incertae sedis</taxon>
        <taxon>Zoopagomycota</taxon>
        <taxon>Entomophthoromycotina</taxon>
        <taxon>Entomophthoromycetes</taxon>
        <taxon>Entomophthorales</taxon>
        <taxon>Entomophthoraceae</taxon>
        <taxon>Entomophthora</taxon>
    </lineage>
</organism>
<sequence>MAKLNQGSGRVDGEASTVCVFKDHDFTHWVFHSPSLEKGIQTTPVLIGRTFKVFSPQNPIRSGLASYSDVFLTLVIIVHWAVLLSYNSDLCLLYIHFGSYCKDDRRGVFKDGIRFPKTRHGGEISFGEDITINHRIYSSRSAYLRRSFNRLDLFCISCFWIQMTLELSEDEDFYFLSALSALRIFRLLNFATGSQVILKSLKASAPLLANVALIIGFFLLAYSILGTTFFRTSLKSRCFPRDSTSGDGERLMFERFCGSYLDDQGNLQLPIYNVQNSFYKNDRATTGYTCPMGQVCREDENPNGGLTSFDNIKESFIYVFVIGSGQSWYTILYQLAGSTTRASSLYFVIVILTLNFWLLNMFVAVITEVFANLRSSQASAFASSNSLDLFKDNLLPDEGLADFNGTFRRDGAFHHESKSYWVLMKEAVSSRWFDLFWVFMVIANMGLLAIRTSETTKRQEAWLVLWELAFSVLFMAEITLRCIFWSSPGGFLKRGKNQLDSVLAFVNLTVGLLKFFHQHSAYRYLVVFQLLRAYRVVWCIPNVRDLLIKVSGGTTGILNMVFFVFMVIFLCCGIAMQLFGGTLKDEEVVFPNFDSAGWSFLGLYQVFSGEDWSSVLFSTMQGQKESGTVFAAVVFIILFFGLSNFILLNLFVAVLVENLEISEAAKRKIQLEGYFKGIKTNYRRINSYLSPWNVYRYVESDPQHLRIAGLPASLVLPVKEANAKQFLAVSQEGPREAKPKPSVWSRIGKINVRDLMESREEAPPQSAHFANFSGYDMDVDTLFSSVPTTEKEDVFADAHLLARDEFYDAHPSYDKSLFLFSRRSKLRLWCQNLAGSEDHPNFPFVPFTLQWLAYRVFFSFMVIAVVVNVITTLSQTPQRLSDSLASDIFKFTDGIFLVIFSVDVAIHVVADGMLFTPNAYLFSAWNLFYFMALVISYIDYFAAFQQAEGLSRVARAGKAFRVLRLINFSETAKFTLNAVLVSGFWKLFDAASITMCFLIPWAIYLQNVFAGRFYSCNDGDVGTMAECVGEFVDSKLKITMPRQWANPWKYSFDDFPSALRILFEVTSGEGWTDLMKQCMKVTEPGVQPVAFASPFNSILIVTFNFMVSVSILSLFVSIVIDNFTTRSGSALLAVEQRRWKDLSKLLRDIAPPKVRRTPPGNPFIAWLYRLATAKRSWLTRLMAAVHFCILVILASERDNASSIEIMIKVWLGFGLSAICMADMAVRLIGLGPLLFLSNVWNLLQFSLVLFAVVAAFLQTVEPENRMLHNMLNFLLVLVSMRSVALFDGLHQLFKTLRVSAKSIINLLFVWVILFFIYATIFMQVFGMTRTGPNTPDDMANFRDPVDALMMLVRFSQGEGWNSVMYDFTVQPPFCVIDNPTMFLSSDCGSPAWSYALFMSFNILSMYIFLNMFVGVIVDNFSYCYQLDDDDTDDSSTTSDMLSRNQTRSYKQAWAAFDPTRTGYLRPDSLVPFLLSLSPPFDLKIYEPLYSIQTLVDSCFHLIPGSKSVKPHQSIGATDITSVHLNVLNSLLRTMDTNLCHTRRRRLNLIYHECLVFTKPGKGIQFTDALFVLARHKLVDPQSAFGVEELAKYNQIKEQVFYRLNLEKVVSTLRMLLLRRRFLNHMKAKRRESPTAYSLMAPSDLPQRASTSEADSFCESPGFRESQDFMLPFSSPLLIDEDSEEEADQESGAQYLQQLQENPWSRILSQQTGCNPSTPK</sequence>
<accession>A0ACC2RN31</accession>
<keyword evidence="2" id="KW-1185">Reference proteome</keyword>